<reference evidence="2" key="1">
    <citation type="submission" date="2021-06" db="EMBL/GenBank/DDBJ databases">
        <title>Parelaphostrongylus tenuis whole genome reference sequence.</title>
        <authorList>
            <person name="Garwood T.J."/>
            <person name="Larsen P.A."/>
            <person name="Fountain-Jones N.M."/>
            <person name="Garbe J.R."/>
            <person name="Macchietto M.G."/>
            <person name="Kania S.A."/>
            <person name="Gerhold R.W."/>
            <person name="Richards J.E."/>
            <person name="Wolf T.M."/>
        </authorList>
    </citation>
    <scope>NUCLEOTIDE SEQUENCE</scope>
    <source>
        <strain evidence="2">MNPRO001-30</strain>
        <tissue evidence="2">Meninges</tissue>
    </source>
</reference>
<feature type="region of interest" description="Disordered" evidence="1">
    <location>
        <begin position="1"/>
        <end position="41"/>
    </location>
</feature>
<keyword evidence="3" id="KW-1185">Reference proteome</keyword>
<organism evidence="2 3">
    <name type="scientific">Parelaphostrongylus tenuis</name>
    <name type="common">Meningeal worm</name>
    <dbReference type="NCBI Taxonomy" id="148309"/>
    <lineage>
        <taxon>Eukaryota</taxon>
        <taxon>Metazoa</taxon>
        <taxon>Ecdysozoa</taxon>
        <taxon>Nematoda</taxon>
        <taxon>Chromadorea</taxon>
        <taxon>Rhabditida</taxon>
        <taxon>Rhabditina</taxon>
        <taxon>Rhabditomorpha</taxon>
        <taxon>Strongyloidea</taxon>
        <taxon>Metastrongylidae</taxon>
        <taxon>Parelaphostrongylus</taxon>
    </lineage>
</organism>
<dbReference type="EMBL" id="JAHQIW010005736">
    <property type="protein sequence ID" value="KAJ1366976.1"/>
    <property type="molecule type" value="Genomic_DNA"/>
</dbReference>
<gene>
    <name evidence="2" type="ORF">KIN20_027802</name>
</gene>
<proteinExistence type="predicted"/>
<evidence type="ECO:0000256" key="1">
    <source>
        <dbReference type="SAM" id="MobiDB-lite"/>
    </source>
</evidence>
<sequence length="100" mass="10867">MSSDKSSQDDDTLHENSKLGGSDLGDTKQRTTVDKGGVGDESGVAATLILPRFHEPLRGVYSNALERCKTAVYISSYLSKDMRDSIVEQTNIVSGSKRED</sequence>
<evidence type="ECO:0000313" key="3">
    <source>
        <dbReference type="Proteomes" id="UP001196413"/>
    </source>
</evidence>
<dbReference type="Proteomes" id="UP001196413">
    <property type="component" value="Unassembled WGS sequence"/>
</dbReference>
<dbReference type="AlphaFoldDB" id="A0AAD5R005"/>
<protein>
    <submittedName>
        <fullName evidence="2">Uncharacterized protein</fullName>
    </submittedName>
</protein>
<comment type="caution">
    <text evidence="2">The sequence shown here is derived from an EMBL/GenBank/DDBJ whole genome shotgun (WGS) entry which is preliminary data.</text>
</comment>
<name>A0AAD5R005_PARTN</name>
<accession>A0AAD5R005</accession>
<evidence type="ECO:0000313" key="2">
    <source>
        <dbReference type="EMBL" id="KAJ1366976.1"/>
    </source>
</evidence>
<feature type="compositionally biased region" description="Basic and acidic residues" evidence="1">
    <location>
        <begin position="1"/>
        <end position="17"/>
    </location>
</feature>